<proteinExistence type="predicted"/>
<dbReference type="GO" id="GO:0008270">
    <property type="term" value="F:zinc ion binding"/>
    <property type="evidence" value="ECO:0007669"/>
    <property type="project" value="InterPro"/>
</dbReference>
<name>A0A1W6UMQ2_VIBAL</name>
<reference evidence="2" key="1">
    <citation type="submission" date="2016-10" db="EMBL/GenBank/DDBJ databases">
        <title>The High Quality Genome of Vibrio alginolyticus K01M1.</title>
        <authorList>
            <person name="Wendling C."/>
            <person name="Chibani C.M."/>
            <person name="Hertel R."/>
            <person name="Sproer C."/>
            <person name="Bunk B."/>
            <person name="Overmann J."/>
            <person name="Roth O."/>
            <person name="Liesegang H."/>
        </authorList>
    </citation>
    <scope>NUCLEOTIDE SEQUENCE</scope>
    <source>
        <strain evidence="2">K05K4</strain>
    </source>
</reference>
<dbReference type="Gene3D" id="1.10.30.50">
    <property type="match status" value="1"/>
</dbReference>
<dbReference type="GO" id="GO:0004519">
    <property type="term" value="F:endonuclease activity"/>
    <property type="evidence" value="ECO:0007669"/>
    <property type="project" value="InterPro"/>
</dbReference>
<dbReference type="InterPro" id="IPR002711">
    <property type="entry name" value="HNH"/>
</dbReference>
<sequence length="216" mass="25445">MADIEKEVVFSKEQKQLIKEIVGDENFSHHDWTKEEQKESLQALRSHIRKHYRIEQKAKCAYCRKDVSVQSASNCHVEHIAPKEMYKKYMFYPKNLCVACADCNSIKWNRDTIKPLSNGERKRYPSSSGAFLLVHPHFDDYAEHIDIFRDRWYVDKTKKGHFTIGLCKLNQRSIDFGYFEPDEMMVLAEDLRDAKAKGASHLVDLIKERMRELLDD</sequence>
<gene>
    <name evidence="2" type="ORF">K05K4_23370</name>
</gene>
<dbReference type="AlphaFoldDB" id="A0A1W6UMQ2"/>
<evidence type="ECO:0000313" key="2">
    <source>
        <dbReference type="EMBL" id="ARP19163.1"/>
    </source>
</evidence>
<dbReference type="Pfam" id="PF01844">
    <property type="entry name" value="HNH"/>
    <property type="match status" value="1"/>
</dbReference>
<evidence type="ECO:0000259" key="1">
    <source>
        <dbReference type="Pfam" id="PF01844"/>
    </source>
</evidence>
<accession>A0A1W6UMQ2</accession>
<dbReference type="EMBL" id="CP017902">
    <property type="protein sequence ID" value="ARP19163.1"/>
    <property type="molecule type" value="Genomic_DNA"/>
</dbReference>
<protein>
    <recommendedName>
        <fullName evidence="1">HNH domain-containing protein</fullName>
    </recommendedName>
</protein>
<organism evidence="2">
    <name type="scientific">Vibrio alginolyticus</name>
    <dbReference type="NCBI Taxonomy" id="663"/>
    <lineage>
        <taxon>Bacteria</taxon>
        <taxon>Pseudomonadati</taxon>
        <taxon>Pseudomonadota</taxon>
        <taxon>Gammaproteobacteria</taxon>
        <taxon>Vibrionales</taxon>
        <taxon>Vibrionaceae</taxon>
        <taxon>Vibrio</taxon>
    </lineage>
</organism>
<dbReference type="GO" id="GO:0003676">
    <property type="term" value="F:nucleic acid binding"/>
    <property type="evidence" value="ECO:0007669"/>
    <property type="project" value="InterPro"/>
</dbReference>
<feature type="domain" description="HNH" evidence="1">
    <location>
        <begin position="60"/>
        <end position="109"/>
    </location>
</feature>
<dbReference type="RefSeq" id="WP_157664338.1">
    <property type="nucleotide sequence ID" value="NZ_CP017889.1"/>
</dbReference>